<organism evidence="2 3">
    <name type="scientific">Microctonus aethiopoides</name>
    <dbReference type="NCBI Taxonomy" id="144406"/>
    <lineage>
        <taxon>Eukaryota</taxon>
        <taxon>Metazoa</taxon>
        <taxon>Ecdysozoa</taxon>
        <taxon>Arthropoda</taxon>
        <taxon>Hexapoda</taxon>
        <taxon>Insecta</taxon>
        <taxon>Pterygota</taxon>
        <taxon>Neoptera</taxon>
        <taxon>Endopterygota</taxon>
        <taxon>Hymenoptera</taxon>
        <taxon>Apocrita</taxon>
        <taxon>Ichneumonoidea</taxon>
        <taxon>Braconidae</taxon>
        <taxon>Euphorinae</taxon>
        <taxon>Microctonus</taxon>
    </lineage>
</organism>
<dbReference type="InterPro" id="IPR018631">
    <property type="entry name" value="AAA-ATPase-like_dom"/>
</dbReference>
<dbReference type="PANTHER" id="PTHR34825">
    <property type="entry name" value="CONSERVED PROTEIN, WITH A WEAK D-GALACTARATE DEHYDRATASE/ALTRONATE HYDROLASE DOMAIN"/>
    <property type="match status" value="1"/>
</dbReference>
<reference evidence="2" key="2">
    <citation type="submission" date="2023-03" db="EMBL/GenBank/DDBJ databases">
        <authorList>
            <person name="Inwood S.N."/>
            <person name="Skelly J.G."/>
            <person name="Guhlin J."/>
            <person name="Harrop T.W.R."/>
            <person name="Goldson S.G."/>
            <person name="Dearden P.K."/>
        </authorList>
    </citation>
    <scope>NUCLEOTIDE SEQUENCE</scope>
    <source>
        <strain evidence="2">Irish</strain>
        <tissue evidence="2">Whole body</tissue>
    </source>
</reference>
<dbReference type="PANTHER" id="PTHR34825:SF1">
    <property type="entry name" value="AAA-ATPASE-LIKE DOMAIN-CONTAINING PROTEIN"/>
    <property type="match status" value="1"/>
</dbReference>
<comment type="caution">
    <text evidence="2">The sequence shown here is derived from an EMBL/GenBank/DDBJ whole genome shotgun (WGS) entry which is preliminary data.</text>
</comment>
<dbReference type="Proteomes" id="UP001168990">
    <property type="component" value="Unassembled WGS sequence"/>
</dbReference>
<sequence length="477" mass="56075">MESHVAKQIEMREPEISGENLFSNERPILDPLLHTTDYAELINSRMYIDKTMFIKAILEDNDNLVMISAPKLFCKSSNMNMLRKFIEIELNSNGERIELQLDEAGFLKEDQPTSRNFKLFKNKKIFTIKESDGNLIFNKKFFTDHFGRYSIIYVDFNDVRGNTYEEILDSLGEAVRISFLQHRYLKISPILSDDSKNMFSKYIRRYEPLCLLQIINGLKFLSEILREHYRGMYEVYVLIDGFDAPVSNAMTNKSIDEVALQGTINIVQILIDLLLKNNVNIRRALLNTSNHVGTVLTSCAIHKPFLLNDNYWEFCGFTRLEVIYLLKKVGLLKTFWRVERCYGGYNMKSRNIYMDMYCPWSILNYLTSNDLAAYWYDDTFNLLRFSNHQFLRPIIDYLMGGLPIMMPHKVTLENNEIIVLSQIFKKNEIRNDQTTLFLQFLYGNGYLKAERLIDSDMEIKMPNSEIFTRFRYVLTPK</sequence>
<evidence type="ECO:0000259" key="1">
    <source>
        <dbReference type="Pfam" id="PF09820"/>
    </source>
</evidence>
<reference evidence="2" key="1">
    <citation type="journal article" date="2023" name="bioRxiv">
        <title>Scaffold-level genome assemblies of two parasitoid biocontrol wasps reveal the parthenogenesis mechanism and an associated novel virus.</title>
        <authorList>
            <person name="Inwood S."/>
            <person name="Skelly J."/>
            <person name="Guhlin J."/>
            <person name="Harrop T."/>
            <person name="Goldson S."/>
            <person name="Dearden P."/>
        </authorList>
    </citation>
    <scope>NUCLEOTIDE SEQUENCE</scope>
    <source>
        <strain evidence="2">Irish</strain>
        <tissue evidence="2">Whole body</tissue>
    </source>
</reference>
<evidence type="ECO:0000313" key="2">
    <source>
        <dbReference type="EMBL" id="KAK0176112.1"/>
    </source>
</evidence>
<proteinExistence type="predicted"/>
<protein>
    <recommendedName>
        <fullName evidence="1">AAA-ATPase-like domain-containing protein</fullName>
    </recommendedName>
</protein>
<evidence type="ECO:0000313" key="3">
    <source>
        <dbReference type="Proteomes" id="UP001168990"/>
    </source>
</evidence>
<keyword evidence="3" id="KW-1185">Reference proteome</keyword>
<dbReference type="Pfam" id="PF09820">
    <property type="entry name" value="AAA-ATPase_like"/>
    <property type="match status" value="1"/>
</dbReference>
<dbReference type="AlphaFoldDB" id="A0AA39KWC5"/>
<accession>A0AA39KWC5</accession>
<gene>
    <name evidence="2" type="ORF">PV328_000280</name>
</gene>
<feature type="domain" description="AAA-ATPase-like" evidence="1">
    <location>
        <begin position="36"/>
        <end position="93"/>
    </location>
</feature>
<dbReference type="EMBL" id="JAQQBS010000001">
    <property type="protein sequence ID" value="KAK0176112.1"/>
    <property type="molecule type" value="Genomic_DNA"/>
</dbReference>
<name>A0AA39KWC5_9HYME</name>